<evidence type="ECO:0000313" key="2">
    <source>
        <dbReference type="EMBL" id="MBK4216328.1"/>
    </source>
</evidence>
<evidence type="ECO:0000259" key="1">
    <source>
        <dbReference type="PROSITE" id="PS51725"/>
    </source>
</evidence>
<keyword evidence="2" id="KW-0503">Monooxygenase</keyword>
<dbReference type="Gene3D" id="3.30.70.100">
    <property type="match status" value="1"/>
</dbReference>
<organism evidence="2 3">
    <name type="scientific">Paracoccus caeni</name>
    <dbReference type="NCBI Taxonomy" id="657651"/>
    <lineage>
        <taxon>Bacteria</taxon>
        <taxon>Pseudomonadati</taxon>
        <taxon>Pseudomonadota</taxon>
        <taxon>Alphaproteobacteria</taxon>
        <taxon>Rhodobacterales</taxon>
        <taxon>Paracoccaceae</taxon>
        <taxon>Paracoccus</taxon>
    </lineage>
</organism>
<dbReference type="AlphaFoldDB" id="A0A934SL02"/>
<proteinExistence type="predicted"/>
<accession>A0A934SL02</accession>
<gene>
    <name evidence="2" type="ORF">JJJ17_10370</name>
</gene>
<dbReference type="Pfam" id="PF03992">
    <property type="entry name" value="ABM"/>
    <property type="match status" value="1"/>
</dbReference>
<dbReference type="SUPFAM" id="SSF54909">
    <property type="entry name" value="Dimeric alpha+beta barrel"/>
    <property type="match status" value="1"/>
</dbReference>
<dbReference type="PROSITE" id="PS51725">
    <property type="entry name" value="ABM"/>
    <property type="match status" value="1"/>
</dbReference>
<dbReference type="EMBL" id="JAEPRQ010000003">
    <property type="protein sequence ID" value="MBK4216328.1"/>
    <property type="molecule type" value="Genomic_DNA"/>
</dbReference>
<name>A0A934SL02_9RHOB</name>
<dbReference type="GO" id="GO:0004497">
    <property type="term" value="F:monooxygenase activity"/>
    <property type="evidence" value="ECO:0007669"/>
    <property type="project" value="UniProtKB-KW"/>
</dbReference>
<keyword evidence="2" id="KW-0560">Oxidoreductase</keyword>
<dbReference type="Proteomes" id="UP000640485">
    <property type="component" value="Unassembled WGS sequence"/>
</dbReference>
<evidence type="ECO:0000313" key="3">
    <source>
        <dbReference type="Proteomes" id="UP000640485"/>
    </source>
</evidence>
<feature type="domain" description="ABM" evidence="1">
    <location>
        <begin position="1"/>
        <end position="90"/>
    </location>
</feature>
<comment type="caution">
    <text evidence="2">The sequence shown here is derived from an EMBL/GenBank/DDBJ whole genome shotgun (WGS) entry which is preliminary data.</text>
</comment>
<dbReference type="InterPro" id="IPR011008">
    <property type="entry name" value="Dimeric_a/b-barrel"/>
</dbReference>
<keyword evidence="3" id="KW-1185">Reference proteome</keyword>
<dbReference type="InterPro" id="IPR007138">
    <property type="entry name" value="ABM_dom"/>
</dbReference>
<reference evidence="2" key="1">
    <citation type="submission" date="2021-01" db="EMBL/GenBank/DDBJ databases">
        <title>Paracoccus amoyensis sp. nov., isolated from the surface seawater along the coast of Xiamen Island, China.</title>
        <authorList>
            <person name="Lyu L."/>
        </authorList>
    </citation>
    <scope>NUCLEOTIDE SEQUENCE</scope>
    <source>
        <strain evidence="2">MJ17</strain>
    </source>
</reference>
<sequence length="167" mass="17926">MAALTGRLICADAGQVMTALSLLPGHVDLSRAEPGCLRFDAWQDDDPLIWHISELFIDEDAFEAHQSRNRASEWGRESTAIARDFQRHEVQPLIRPASASDNTAIEALHRATGAQSDLHPSLVVSAAGTIIGHFPLGQSDARPVIHPKAQALGIDTAILKVTGAQPA</sequence>
<protein>
    <submittedName>
        <fullName evidence="2">Antibiotic biosynthesis monooxygenase</fullName>
    </submittedName>
</protein>